<evidence type="ECO:0000313" key="3">
    <source>
        <dbReference type="Proteomes" id="UP000320648"/>
    </source>
</evidence>
<protein>
    <submittedName>
        <fullName evidence="2">Uncharacterized protein</fullName>
    </submittedName>
</protein>
<sequence>MSHVKLRPDGGSLTATRRVSYYVYGRWSVTTPEGIEKERPAYLDEPIKYPPGATAAQKQALDLKREMERDSWDDRLTDGYIARTDSGDLGRFDFGFVRADASMDMNTGASDVEQQIRTGIKRSDGDIFFQADVSGAGLGKAIPRVDYSTGSTVDARIWAVDIPSLVTSIADIPGDTRVHLGGQLAADAEQLRSQNAQIESQIAADRKKNKRDINTAKTTATSAKTTADEAKRIADDTASLLEGLDIDSSIQEARDAVDASNALLKLVRQFTAAAAAQGAQAQAQAALAIEYARQAQLILDELDPLRDDVIEAHAEVARLSGEAAKSAQEAAATVARGEQQVLAAQRAANAAAADAVKAQELVDEAQEKLRELVPLQDAAKQTLAEAQALLDDVDGTGQSLAEVLQAVAVKHQAVLSAHDDILSTHSEILEVYGEAIRFAAMAAAQAGAAAMQANQAAAEALRAAELNSQAITALAEADEKLIEADQKLQEQLDILEQAQGLLSQAVQYAANAAEEAAKAADSAAQAARENASAIEQTNIAVDAQTDAMKALRLSQAAAQSASNDAYKVSRDVARNLAEFQTASDTANDAILTAQRAQQEMIELLQVQIEMNQIRAQEHYYVDYKTSVQTADFEAGITNGKFYINSRGTWSGTTTVISTNTNGNAAIYVFNKNSYDQFSERRKTGDWFANLTDAVIIHQRTWGHGPRKYALAYGPATASYDSTGEWKNSSAYAGENSIKITANSVLFTRRMRTSAAVYLDENARSFARRGSIISAYTRVYPQNREGVVIFTEV</sequence>
<gene>
    <name evidence="2" type="ORF">FQN05_07325</name>
</gene>
<proteinExistence type="predicted"/>
<organism evidence="2 3">
    <name type="scientific">Corynebacterium aurimucosum</name>
    <dbReference type="NCBI Taxonomy" id="169292"/>
    <lineage>
        <taxon>Bacteria</taxon>
        <taxon>Bacillati</taxon>
        <taxon>Actinomycetota</taxon>
        <taxon>Actinomycetes</taxon>
        <taxon>Mycobacteriales</taxon>
        <taxon>Corynebacteriaceae</taxon>
        <taxon>Corynebacterium</taxon>
    </lineage>
</organism>
<feature type="coiled-coil region" evidence="1">
    <location>
        <begin position="474"/>
        <end position="530"/>
    </location>
</feature>
<evidence type="ECO:0000313" key="2">
    <source>
        <dbReference type="EMBL" id="TVU83291.1"/>
    </source>
</evidence>
<dbReference type="EMBL" id="VMTX01000009">
    <property type="protein sequence ID" value="TVU83291.1"/>
    <property type="molecule type" value="Genomic_DNA"/>
</dbReference>
<name>A0A558IPG2_9CORY</name>
<accession>A0A558IPG2</accession>
<keyword evidence="1" id="KW-0175">Coiled coil</keyword>
<dbReference type="Proteomes" id="UP000320648">
    <property type="component" value="Unassembled WGS sequence"/>
</dbReference>
<evidence type="ECO:0000256" key="1">
    <source>
        <dbReference type="SAM" id="Coils"/>
    </source>
</evidence>
<dbReference type="RefSeq" id="WP_158381646.1">
    <property type="nucleotide sequence ID" value="NZ_VMTX01000009.1"/>
</dbReference>
<reference evidence="2 3" key="1">
    <citation type="submission" date="2019-07" db="EMBL/GenBank/DDBJ databases">
        <title>Draft genome of C. aurimucosum strain 15-4290.</title>
        <authorList>
            <person name="Pacheco L.G.C."/>
            <person name="Aguiar E.R.G.R."/>
            <person name="Navas J."/>
            <person name="Santos C.S."/>
            <person name="Rocha D.J.P.G."/>
        </authorList>
    </citation>
    <scope>NUCLEOTIDE SEQUENCE [LARGE SCALE GENOMIC DNA]</scope>
    <source>
        <strain evidence="2 3">15-4290</strain>
    </source>
</reference>
<comment type="caution">
    <text evidence="2">The sequence shown here is derived from an EMBL/GenBank/DDBJ whole genome shotgun (WGS) entry which is preliminary data.</text>
</comment>
<dbReference type="AlphaFoldDB" id="A0A558IPG2"/>